<evidence type="ECO:0000256" key="4">
    <source>
        <dbReference type="ARBA" id="ARBA00023014"/>
    </source>
</evidence>
<keyword evidence="1" id="KW-0001">2Fe-2S</keyword>
<dbReference type="GO" id="GO:0046872">
    <property type="term" value="F:metal ion binding"/>
    <property type="evidence" value="ECO:0007669"/>
    <property type="project" value="UniProtKB-KW"/>
</dbReference>
<name>A0A641AKN2_9ACTN</name>
<evidence type="ECO:0000256" key="2">
    <source>
        <dbReference type="ARBA" id="ARBA00022723"/>
    </source>
</evidence>
<evidence type="ECO:0000256" key="3">
    <source>
        <dbReference type="ARBA" id="ARBA00023004"/>
    </source>
</evidence>
<sequence length="161" mass="17982">MVEVMSQRLDLTPAAVSSRTGVAVSALHFYEREGLIESHRTAGNQRRYHRDVLRRIAFIRVSQGLGISLAQIRTALGTLPDDRVPTKADWARLSRGWRADLDARIDRLQRLRDDLDGCIGCGCLSLRSCSLYNADDMLAVDGPGARRLLRTPSPTPVNRRD</sequence>
<dbReference type="PROSITE" id="PS50937">
    <property type="entry name" value="HTH_MERR_2"/>
    <property type="match status" value="1"/>
</dbReference>
<evidence type="ECO:0000313" key="9">
    <source>
        <dbReference type="EMBL" id="KAA1373717.1"/>
    </source>
</evidence>
<evidence type="ECO:0000259" key="8">
    <source>
        <dbReference type="PROSITE" id="PS50937"/>
    </source>
</evidence>
<keyword evidence="2" id="KW-0479">Metal-binding</keyword>
<dbReference type="PROSITE" id="PS00552">
    <property type="entry name" value="HTH_MERR_1"/>
    <property type="match status" value="1"/>
</dbReference>
<dbReference type="InterPro" id="IPR047057">
    <property type="entry name" value="MerR_fam"/>
</dbReference>
<dbReference type="InterPro" id="IPR009061">
    <property type="entry name" value="DNA-bd_dom_put_sf"/>
</dbReference>
<reference evidence="9" key="1">
    <citation type="submission" date="2019-09" db="EMBL/GenBank/DDBJ databases">
        <authorList>
            <person name="Li J."/>
        </authorList>
    </citation>
    <scope>NUCLEOTIDE SEQUENCE [LARGE SCALE GENOMIC DNA]</scope>
    <source>
        <strain evidence="9">NRBC 14897</strain>
    </source>
</reference>
<evidence type="ECO:0000256" key="5">
    <source>
        <dbReference type="ARBA" id="ARBA00023015"/>
    </source>
</evidence>
<dbReference type="SMART" id="SM00422">
    <property type="entry name" value="HTH_MERR"/>
    <property type="match status" value="1"/>
</dbReference>
<dbReference type="InterPro" id="IPR000551">
    <property type="entry name" value="MerR-type_HTH_dom"/>
</dbReference>
<dbReference type="PANTHER" id="PTHR30204:SF0">
    <property type="entry name" value="REDOX-SENSITIVE TRANSCRIPTIONAL ACTIVATOR SOXR"/>
    <property type="match status" value="1"/>
</dbReference>
<evidence type="ECO:0000313" key="10">
    <source>
        <dbReference type="Proteomes" id="UP001515100"/>
    </source>
</evidence>
<dbReference type="AlphaFoldDB" id="A0A641AKN2"/>
<proteinExistence type="predicted"/>
<organism evidence="9 10">
    <name type="scientific">Aeromicrobium fastidiosum</name>
    <dbReference type="NCBI Taxonomy" id="52699"/>
    <lineage>
        <taxon>Bacteria</taxon>
        <taxon>Bacillati</taxon>
        <taxon>Actinomycetota</taxon>
        <taxon>Actinomycetes</taxon>
        <taxon>Propionibacteriales</taxon>
        <taxon>Nocardioidaceae</taxon>
        <taxon>Aeromicrobium</taxon>
    </lineage>
</organism>
<comment type="caution">
    <text evidence="9">The sequence shown here is derived from an EMBL/GenBank/DDBJ whole genome shotgun (WGS) entry which is preliminary data.</text>
</comment>
<dbReference type="CDD" id="cd01110">
    <property type="entry name" value="HTH_SoxR"/>
    <property type="match status" value="1"/>
</dbReference>
<keyword evidence="3" id="KW-0408">Iron</keyword>
<dbReference type="Pfam" id="PF09278">
    <property type="entry name" value="MerR-DNA-bind"/>
    <property type="match status" value="1"/>
</dbReference>
<keyword evidence="5" id="KW-0805">Transcription regulation</keyword>
<gene>
    <name evidence="9" type="primary">soxR</name>
    <name evidence="9" type="ORF">ESP62_017345</name>
</gene>
<accession>A0A641AKN2</accession>
<dbReference type="SUPFAM" id="SSF46955">
    <property type="entry name" value="Putative DNA-binding domain"/>
    <property type="match status" value="1"/>
</dbReference>
<dbReference type="GO" id="GO:0003700">
    <property type="term" value="F:DNA-binding transcription factor activity"/>
    <property type="evidence" value="ECO:0007669"/>
    <property type="project" value="InterPro"/>
</dbReference>
<dbReference type="PRINTS" id="PR00040">
    <property type="entry name" value="HTHMERR"/>
</dbReference>
<dbReference type="Gene3D" id="1.10.1660.10">
    <property type="match status" value="1"/>
</dbReference>
<dbReference type="GO" id="GO:0003677">
    <property type="term" value="F:DNA binding"/>
    <property type="evidence" value="ECO:0007669"/>
    <property type="project" value="UniProtKB-KW"/>
</dbReference>
<dbReference type="GO" id="GO:0006979">
    <property type="term" value="P:response to oxidative stress"/>
    <property type="evidence" value="ECO:0007669"/>
    <property type="project" value="InterPro"/>
</dbReference>
<evidence type="ECO:0000256" key="6">
    <source>
        <dbReference type="ARBA" id="ARBA00023125"/>
    </source>
</evidence>
<keyword evidence="7" id="KW-0804">Transcription</keyword>
<evidence type="ECO:0000256" key="1">
    <source>
        <dbReference type="ARBA" id="ARBA00022714"/>
    </source>
</evidence>
<dbReference type="OrthoDB" id="9802944at2"/>
<feature type="domain" description="HTH merR-type" evidence="8">
    <location>
        <begin position="10"/>
        <end position="78"/>
    </location>
</feature>
<dbReference type="Pfam" id="PF00376">
    <property type="entry name" value="MerR"/>
    <property type="match status" value="1"/>
</dbReference>
<dbReference type="NCBIfam" id="TIGR01950">
    <property type="entry name" value="SoxR"/>
    <property type="match status" value="1"/>
</dbReference>
<dbReference type="EMBL" id="SDPP02000005">
    <property type="protein sequence ID" value="KAA1373717.1"/>
    <property type="molecule type" value="Genomic_DNA"/>
</dbReference>
<keyword evidence="10" id="KW-1185">Reference proteome</keyword>
<protein>
    <submittedName>
        <fullName evidence="9">Redox-sensitive transcriptional activator SoxR</fullName>
    </submittedName>
</protein>
<evidence type="ECO:0000256" key="7">
    <source>
        <dbReference type="ARBA" id="ARBA00023163"/>
    </source>
</evidence>
<dbReference type="PANTHER" id="PTHR30204">
    <property type="entry name" value="REDOX-CYCLING DRUG-SENSING TRANSCRIPTIONAL ACTIVATOR SOXR"/>
    <property type="match status" value="1"/>
</dbReference>
<keyword evidence="6" id="KW-0238">DNA-binding</keyword>
<dbReference type="GO" id="GO:0051537">
    <property type="term" value="F:2 iron, 2 sulfur cluster binding"/>
    <property type="evidence" value="ECO:0007669"/>
    <property type="project" value="UniProtKB-KW"/>
</dbReference>
<keyword evidence="4" id="KW-0411">Iron-sulfur</keyword>
<dbReference type="Proteomes" id="UP001515100">
    <property type="component" value="Unassembled WGS sequence"/>
</dbReference>
<dbReference type="InterPro" id="IPR015358">
    <property type="entry name" value="Tscrpt_reg_MerR_DNA-bd"/>
</dbReference>
<dbReference type="InterPro" id="IPR010211">
    <property type="entry name" value="Redox-sen_tscrpt-act_SoxR"/>
</dbReference>